<dbReference type="Proteomes" id="UP001428341">
    <property type="component" value="Unassembled WGS sequence"/>
</dbReference>
<feature type="transmembrane region" description="Helical" evidence="1">
    <location>
        <begin position="49"/>
        <end position="66"/>
    </location>
</feature>
<keyword evidence="3" id="KW-1185">Reference proteome</keyword>
<keyword evidence="1" id="KW-1133">Transmembrane helix</keyword>
<accession>A0AAP0MEQ3</accession>
<comment type="caution">
    <text evidence="2">The sequence shown here is derived from an EMBL/GenBank/DDBJ whole genome shotgun (WGS) entry which is preliminary data.</text>
</comment>
<keyword evidence="1" id="KW-0812">Transmembrane</keyword>
<evidence type="ECO:0000313" key="3">
    <source>
        <dbReference type="Proteomes" id="UP001428341"/>
    </source>
</evidence>
<evidence type="ECO:0000256" key="1">
    <source>
        <dbReference type="SAM" id="Phobius"/>
    </source>
</evidence>
<name>A0AAP0MEQ3_9ROSI</name>
<dbReference type="AlphaFoldDB" id="A0AAP0MEQ3"/>
<protein>
    <submittedName>
        <fullName evidence="2">Uncharacterized protein</fullName>
    </submittedName>
</protein>
<evidence type="ECO:0000313" key="2">
    <source>
        <dbReference type="EMBL" id="KAK9207753.1"/>
    </source>
</evidence>
<proteinExistence type="predicted"/>
<reference evidence="2 3" key="1">
    <citation type="submission" date="2024-05" db="EMBL/GenBank/DDBJ databases">
        <title>Haplotype-resolved chromosome-level genome assembly of Huyou (Citrus changshanensis).</title>
        <authorList>
            <person name="Miao C."/>
            <person name="Chen W."/>
            <person name="Wu Y."/>
            <person name="Wang L."/>
            <person name="Zhao S."/>
            <person name="Grierson D."/>
            <person name="Xu C."/>
            <person name="Chen K."/>
        </authorList>
    </citation>
    <scope>NUCLEOTIDE SEQUENCE [LARGE SCALE GENOMIC DNA]</scope>
    <source>
        <strain evidence="2">01-14</strain>
        <tissue evidence="2">Leaf</tissue>
    </source>
</reference>
<sequence>MHSGDHSDPNFEKICAMHREQPKATTLLLKCQMRKEVFKMMRLNNPTKSFSHFLFFRIPLVILFFLNNTAPSKATTIPVNVGLVLDINGDSNFSFFGYHGSPSTELVIQILIRMATSRYGACYCRTELTNNLH</sequence>
<keyword evidence="1" id="KW-0472">Membrane</keyword>
<gene>
    <name evidence="2" type="ORF">WN944_000099</name>
</gene>
<dbReference type="EMBL" id="JBCGBO010000004">
    <property type="protein sequence ID" value="KAK9207753.1"/>
    <property type="molecule type" value="Genomic_DNA"/>
</dbReference>
<organism evidence="2 3">
    <name type="scientific">Citrus x changshan-huyou</name>
    <dbReference type="NCBI Taxonomy" id="2935761"/>
    <lineage>
        <taxon>Eukaryota</taxon>
        <taxon>Viridiplantae</taxon>
        <taxon>Streptophyta</taxon>
        <taxon>Embryophyta</taxon>
        <taxon>Tracheophyta</taxon>
        <taxon>Spermatophyta</taxon>
        <taxon>Magnoliopsida</taxon>
        <taxon>eudicotyledons</taxon>
        <taxon>Gunneridae</taxon>
        <taxon>Pentapetalae</taxon>
        <taxon>rosids</taxon>
        <taxon>malvids</taxon>
        <taxon>Sapindales</taxon>
        <taxon>Rutaceae</taxon>
        <taxon>Aurantioideae</taxon>
        <taxon>Citrus</taxon>
    </lineage>
</organism>